<feature type="transmembrane region" description="Helical" evidence="1">
    <location>
        <begin position="13"/>
        <end position="46"/>
    </location>
</feature>
<feature type="transmembrane region" description="Helical" evidence="1">
    <location>
        <begin position="78"/>
        <end position="99"/>
    </location>
</feature>
<sequence length="211" mass="22989">MLKDIVVSAVLPYLAYLVLTAYGVDMVMALVAGSLFPIVSIIVAAWREKRLQVIGVITLAANFASVIGSLYFQSPAMALAKGSLITGIIGLVFGASLLAPRPLVFYLASAAPEEREHAETRWQTLPAYRRIMRLITFVWFAGLVLEAGLRLLLIPLLPIAVFLPVSEVMWIGCFTLLTAWSYRYGRRMTARAQSQASMPSGANEISPSNAV</sequence>
<dbReference type="NCBIfam" id="NF041646">
    <property type="entry name" value="VC0807_fam"/>
    <property type="match status" value="1"/>
</dbReference>
<feature type="transmembrane region" description="Helical" evidence="1">
    <location>
        <begin position="131"/>
        <end position="153"/>
    </location>
</feature>
<dbReference type="Proteomes" id="UP000544107">
    <property type="component" value="Unassembled WGS sequence"/>
</dbReference>
<gene>
    <name evidence="3" type="ORF">BJF91_19405</name>
    <name evidence="2" type="ORF">GGQ71_000504</name>
</gene>
<keyword evidence="1" id="KW-1133">Transmembrane helix</keyword>
<evidence type="ECO:0000256" key="1">
    <source>
        <dbReference type="SAM" id="Phobius"/>
    </source>
</evidence>
<name>A0A1Q9A3S7_9HYPH</name>
<dbReference type="EMBL" id="MKIN01000022">
    <property type="protein sequence ID" value="OLP49241.1"/>
    <property type="molecule type" value="Genomic_DNA"/>
</dbReference>
<evidence type="ECO:0000313" key="5">
    <source>
        <dbReference type="Proteomes" id="UP000544107"/>
    </source>
</evidence>
<organism evidence="3 4">
    <name type="scientific">Allorhizobium taibaishanense</name>
    <dbReference type="NCBI Taxonomy" id="887144"/>
    <lineage>
        <taxon>Bacteria</taxon>
        <taxon>Pseudomonadati</taxon>
        <taxon>Pseudomonadota</taxon>
        <taxon>Alphaproteobacteria</taxon>
        <taxon>Hyphomicrobiales</taxon>
        <taxon>Rhizobiaceae</taxon>
        <taxon>Rhizobium/Agrobacterium group</taxon>
        <taxon>Allorhizobium</taxon>
    </lineage>
</organism>
<dbReference type="STRING" id="887144.BJF91_19405"/>
<evidence type="ECO:0000313" key="3">
    <source>
        <dbReference type="EMBL" id="OLP49241.1"/>
    </source>
</evidence>
<dbReference type="AlphaFoldDB" id="A0A1Q9A3S7"/>
<reference evidence="2 5" key="2">
    <citation type="submission" date="2020-08" db="EMBL/GenBank/DDBJ databases">
        <title>Genomic Encyclopedia of Type Strains, Phase IV (KMG-IV): sequencing the most valuable type-strain genomes for metagenomic binning, comparative biology and taxonomic classification.</title>
        <authorList>
            <person name="Goeker M."/>
        </authorList>
    </citation>
    <scope>NUCLEOTIDE SEQUENCE [LARGE SCALE GENOMIC DNA]</scope>
    <source>
        <strain evidence="2 5">DSM 100021</strain>
    </source>
</reference>
<keyword evidence="4" id="KW-1185">Reference proteome</keyword>
<dbReference type="EMBL" id="JACIED010000001">
    <property type="protein sequence ID" value="MBB4006268.1"/>
    <property type="molecule type" value="Genomic_DNA"/>
</dbReference>
<protein>
    <submittedName>
        <fullName evidence="3">Uncharacterized protein</fullName>
    </submittedName>
</protein>
<evidence type="ECO:0000313" key="4">
    <source>
        <dbReference type="Proteomes" id="UP000185598"/>
    </source>
</evidence>
<comment type="caution">
    <text evidence="3">The sequence shown here is derived from an EMBL/GenBank/DDBJ whole genome shotgun (WGS) entry which is preliminary data.</text>
</comment>
<reference evidence="3 4" key="1">
    <citation type="submission" date="2016-09" db="EMBL/GenBank/DDBJ databases">
        <title>Rhizobium oryziradicis sp. nov., isolated from the root of rice.</title>
        <authorList>
            <person name="Zhao J."/>
            <person name="Zhang X."/>
        </authorList>
    </citation>
    <scope>NUCLEOTIDE SEQUENCE [LARGE SCALE GENOMIC DNA]</scope>
    <source>
        <strain evidence="3 4">14971</strain>
    </source>
</reference>
<dbReference type="Proteomes" id="UP000185598">
    <property type="component" value="Unassembled WGS sequence"/>
</dbReference>
<keyword evidence="1" id="KW-0472">Membrane</keyword>
<evidence type="ECO:0000313" key="2">
    <source>
        <dbReference type="EMBL" id="MBB4006268.1"/>
    </source>
</evidence>
<feature type="transmembrane region" description="Helical" evidence="1">
    <location>
        <begin position="159"/>
        <end position="182"/>
    </location>
</feature>
<accession>A0A1Q9A3S7</accession>
<keyword evidence="1" id="KW-0812">Transmembrane</keyword>
<feature type="transmembrane region" description="Helical" evidence="1">
    <location>
        <begin position="53"/>
        <end position="72"/>
    </location>
</feature>
<dbReference type="OrthoDB" id="8410145at2"/>
<proteinExistence type="predicted"/>
<dbReference type="RefSeq" id="WP_075615030.1">
    <property type="nucleotide sequence ID" value="NZ_JACIED010000001.1"/>
</dbReference>